<dbReference type="EMBL" id="CAADRP010002129">
    <property type="protein sequence ID" value="VFU61693.1"/>
    <property type="molecule type" value="Genomic_DNA"/>
</dbReference>
<reference evidence="1" key="1">
    <citation type="submission" date="2019-03" db="EMBL/GenBank/DDBJ databases">
        <authorList>
            <person name="Mank J."/>
            <person name="Almeida P."/>
        </authorList>
    </citation>
    <scope>NUCLEOTIDE SEQUENCE</scope>
    <source>
        <strain evidence="1">78183</strain>
    </source>
</reference>
<protein>
    <submittedName>
        <fullName evidence="1">Uncharacterized protein</fullName>
    </submittedName>
</protein>
<gene>
    <name evidence="1" type="ORF">SVIM_LOCUS462193</name>
</gene>
<evidence type="ECO:0000313" key="1">
    <source>
        <dbReference type="EMBL" id="VFU61693.1"/>
    </source>
</evidence>
<proteinExistence type="predicted"/>
<name>A0A6N2N465_SALVM</name>
<organism evidence="1">
    <name type="scientific">Salix viminalis</name>
    <name type="common">Common osier</name>
    <name type="synonym">Basket willow</name>
    <dbReference type="NCBI Taxonomy" id="40686"/>
    <lineage>
        <taxon>Eukaryota</taxon>
        <taxon>Viridiplantae</taxon>
        <taxon>Streptophyta</taxon>
        <taxon>Embryophyta</taxon>
        <taxon>Tracheophyta</taxon>
        <taxon>Spermatophyta</taxon>
        <taxon>Magnoliopsida</taxon>
        <taxon>eudicotyledons</taxon>
        <taxon>Gunneridae</taxon>
        <taxon>Pentapetalae</taxon>
        <taxon>rosids</taxon>
        <taxon>fabids</taxon>
        <taxon>Malpighiales</taxon>
        <taxon>Salicaceae</taxon>
        <taxon>Saliceae</taxon>
        <taxon>Salix</taxon>
    </lineage>
</organism>
<sequence length="92" mass="10349">MGYIVHWVSSRIAMGYSSMVAFKALLVEEEANEEVEEEAQKDETEIQVSRGLDKMELSDGMSLIAGGFVLHEAARMKGVYYGILHLFHHLAF</sequence>
<dbReference type="AlphaFoldDB" id="A0A6N2N465"/>
<accession>A0A6N2N465</accession>